<sequence>MLRKTISSVYQGLFITQKTHHDLQAAADRRGQQQKVHWYSLDLSKNYSEIEAVFDRIEHELGPIHILINNAGTIVQGAFDDIPVSVFEDQMALNFYTAVYPTRCVVPRMKGRGFGHISFVSSAAGQFAIWGYSSYSASKFALRGLADAVQMELLPYNISVSVLCPPNTETDVFKTGDHLVSHALEIATYLGPSRHDNPSKPGGGSLQAVPAARHGCNVGKRFLACPIDKINGFTHRFGQFVYNAGISVPSRC</sequence>
<dbReference type="PRINTS" id="PR00080">
    <property type="entry name" value="SDRFAMILY"/>
</dbReference>
<name>A0A016WTW4_9BILA</name>
<dbReference type="PROSITE" id="PS00061">
    <property type="entry name" value="ADH_SHORT"/>
    <property type="match status" value="1"/>
</dbReference>
<reference evidence="4" key="1">
    <citation type="journal article" date="2015" name="Nat. Genet.">
        <title>The genome and transcriptome of the zoonotic hookworm Ancylostoma ceylanicum identify infection-specific gene families.</title>
        <authorList>
            <person name="Schwarz E.M."/>
            <person name="Hu Y."/>
            <person name="Antoshechkin I."/>
            <person name="Miller M.M."/>
            <person name="Sternberg P.W."/>
            <person name="Aroian R.V."/>
        </authorList>
    </citation>
    <scope>NUCLEOTIDE SEQUENCE</scope>
    <source>
        <strain evidence="4">HY135</strain>
    </source>
</reference>
<dbReference type="SUPFAM" id="SSF51735">
    <property type="entry name" value="NAD(P)-binding Rossmann-fold domains"/>
    <property type="match status" value="1"/>
</dbReference>
<dbReference type="PRINTS" id="PR00081">
    <property type="entry name" value="GDHRDH"/>
</dbReference>
<keyword evidence="4" id="KW-1185">Reference proteome</keyword>
<dbReference type="PANTHER" id="PTHR43550:SF3">
    <property type="entry name" value="3-KETODIHYDROSPHINGOSINE REDUCTASE"/>
    <property type="match status" value="1"/>
</dbReference>
<comment type="caution">
    <text evidence="3">The sequence shown here is derived from an EMBL/GenBank/DDBJ whole genome shotgun (WGS) entry which is preliminary data.</text>
</comment>
<dbReference type="STRING" id="53326.A0A016WTW4"/>
<dbReference type="InterPro" id="IPR020904">
    <property type="entry name" value="Sc_DH/Rdtase_CS"/>
</dbReference>
<accession>A0A016WTW4</accession>
<dbReference type="GO" id="GO:0006666">
    <property type="term" value="P:3-keto-sphinganine metabolic process"/>
    <property type="evidence" value="ECO:0007669"/>
    <property type="project" value="TreeGrafter"/>
</dbReference>
<evidence type="ECO:0000313" key="3">
    <source>
        <dbReference type="EMBL" id="EYC43269.1"/>
    </source>
</evidence>
<dbReference type="AlphaFoldDB" id="A0A016WTW4"/>
<dbReference type="GO" id="GO:0030148">
    <property type="term" value="P:sphingolipid biosynthetic process"/>
    <property type="evidence" value="ECO:0007669"/>
    <property type="project" value="TreeGrafter"/>
</dbReference>
<dbReference type="PANTHER" id="PTHR43550">
    <property type="entry name" value="3-KETODIHYDROSPHINGOSINE REDUCTASE"/>
    <property type="match status" value="1"/>
</dbReference>
<evidence type="ECO:0008006" key="5">
    <source>
        <dbReference type="Google" id="ProtNLM"/>
    </source>
</evidence>
<dbReference type="InterPro" id="IPR002347">
    <property type="entry name" value="SDR_fam"/>
</dbReference>
<dbReference type="Proteomes" id="UP000024635">
    <property type="component" value="Unassembled WGS sequence"/>
</dbReference>
<dbReference type="EMBL" id="JARK01000098">
    <property type="protein sequence ID" value="EYC43269.1"/>
    <property type="molecule type" value="Genomic_DNA"/>
</dbReference>
<gene>
    <name evidence="3" type="primary">Acey_s0498.g2522</name>
    <name evidence="3" type="ORF">Y032_0498g2522</name>
</gene>
<evidence type="ECO:0000313" key="4">
    <source>
        <dbReference type="Proteomes" id="UP000024635"/>
    </source>
</evidence>
<dbReference type="Gene3D" id="3.40.50.720">
    <property type="entry name" value="NAD(P)-binding Rossmann-like Domain"/>
    <property type="match status" value="1"/>
</dbReference>
<dbReference type="InterPro" id="IPR036291">
    <property type="entry name" value="NAD(P)-bd_dom_sf"/>
</dbReference>
<dbReference type="GO" id="GO:0047560">
    <property type="term" value="F:3-dehydrosphinganine reductase activity"/>
    <property type="evidence" value="ECO:0007669"/>
    <property type="project" value="TreeGrafter"/>
</dbReference>
<protein>
    <recommendedName>
        <fullName evidence="5">Oxidoreductase, short chain dehydrogenase/reductase family protein</fullName>
    </recommendedName>
</protein>
<proteinExistence type="inferred from homology"/>
<keyword evidence="1" id="KW-0560">Oxidoreductase</keyword>
<comment type="similarity">
    <text evidence="2">Belongs to the short-chain dehydrogenases/reductases (SDR) family.</text>
</comment>
<evidence type="ECO:0000256" key="2">
    <source>
        <dbReference type="RuleBase" id="RU000363"/>
    </source>
</evidence>
<evidence type="ECO:0000256" key="1">
    <source>
        <dbReference type="ARBA" id="ARBA00023002"/>
    </source>
</evidence>
<dbReference type="GO" id="GO:0005789">
    <property type="term" value="C:endoplasmic reticulum membrane"/>
    <property type="evidence" value="ECO:0007669"/>
    <property type="project" value="TreeGrafter"/>
</dbReference>
<dbReference type="OrthoDB" id="37659at2759"/>
<organism evidence="3 4">
    <name type="scientific">Ancylostoma ceylanicum</name>
    <dbReference type="NCBI Taxonomy" id="53326"/>
    <lineage>
        <taxon>Eukaryota</taxon>
        <taxon>Metazoa</taxon>
        <taxon>Ecdysozoa</taxon>
        <taxon>Nematoda</taxon>
        <taxon>Chromadorea</taxon>
        <taxon>Rhabditida</taxon>
        <taxon>Rhabditina</taxon>
        <taxon>Rhabditomorpha</taxon>
        <taxon>Strongyloidea</taxon>
        <taxon>Ancylostomatidae</taxon>
        <taxon>Ancylostomatinae</taxon>
        <taxon>Ancylostoma</taxon>
    </lineage>
</organism>
<dbReference type="Pfam" id="PF00106">
    <property type="entry name" value="adh_short"/>
    <property type="match status" value="1"/>
</dbReference>